<name>A0A1F8FR06_9BACT</name>
<evidence type="ECO:0000313" key="4">
    <source>
        <dbReference type="Proteomes" id="UP000176581"/>
    </source>
</evidence>
<keyword evidence="2" id="KW-0812">Transmembrane</keyword>
<keyword evidence="2" id="KW-1133">Transmembrane helix</keyword>
<dbReference type="EMBL" id="MGJV01000009">
    <property type="protein sequence ID" value="OGN15475.1"/>
    <property type="molecule type" value="Genomic_DNA"/>
</dbReference>
<protein>
    <submittedName>
        <fullName evidence="3">Uncharacterized protein</fullName>
    </submittedName>
</protein>
<organism evidence="3 4">
    <name type="scientific">Candidatus Yanofskybacteria bacterium RIFCSPHIGHO2_02_FULL_43_22</name>
    <dbReference type="NCBI Taxonomy" id="1802681"/>
    <lineage>
        <taxon>Bacteria</taxon>
        <taxon>Candidatus Yanofskyibacteriota</taxon>
    </lineage>
</organism>
<evidence type="ECO:0000313" key="3">
    <source>
        <dbReference type="EMBL" id="OGN15475.1"/>
    </source>
</evidence>
<evidence type="ECO:0000256" key="1">
    <source>
        <dbReference type="SAM" id="MobiDB-lite"/>
    </source>
</evidence>
<dbReference type="Proteomes" id="UP000176581">
    <property type="component" value="Unassembled WGS sequence"/>
</dbReference>
<gene>
    <name evidence="3" type="ORF">A3J47_02790</name>
</gene>
<comment type="caution">
    <text evidence="3">The sequence shown here is derived from an EMBL/GenBank/DDBJ whole genome shotgun (WGS) entry which is preliminary data.</text>
</comment>
<sequence length="196" mass="21138">MENKKNFIFGGGVAVLGLGLILVIYFAKPAGYVEQTIEPTTGPDIVQSPDITVSPESSPSPQATPRPSAAEEPFVGPHGIKSPATCQVSGEAEFSEPGLYSSNTKISWQNVDSQGRLINWRISPNDSLSIGPNLFANLTVPDGQYDNLTIRLPENPISKTYLLTASITYGQFIDGDLKVKEVNCSGQAKVIFNFEF</sequence>
<evidence type="ECO:0000256" key="2">
    <source>
        <dbReference type="SAM" id="Phobius"/>
    </source>
</evidence>
<feature type="region of interest" description="Disordered" evidence="1">
    <location>
        <begin position="40"/>
        <end position="76"/>
    </location>
</feature>
<keyword evidence="2" id="KW-0472">Membrane</keyword>
<feature type="transmembrane region" description="Helical" evidence="2">
    <location>
        <begin position="7"/>
        <end position="27"/>
    </location>
</feature>
<reference evidence="3 4" key="1">
    <citation type="journal article" date="2016" name="Nat. Commun.">
        <title>Thousands of microbial genomes shed light on interconnected biogeochemical processes in an aquifer system.</title>
        <authorList>
            <person name="Anantharaman K."/>
            <person name="Brown C.T."/>
            <person name="Hug L.A."/>
            <person name="Sharon I."/>
            <person name="Castelle C.J."/>
            <person name="Probst A.J."/>
            <person name="Thomas B.C."/>
            <person name="Singh A."/>
            <person name="Wilkins M.J."/>
            <person name="Karaoz U."/>
            <person name="Brodie E.L."/>
            <person name="Williams K.H."/>
            <person name="Hubbard S.S."/>
            <person name="Banfield J.F."/>
        </authorList>
    </citation>
    <scope>NUCLEOTIDE SEQUENCE [LARGE SCALE GENOMIC DNA]</scope>
</reference>
<accession>A0A1F8FR06</accession>
<proteinExistence type="predicted"/>
<dbReference type="AlphaFoldDB" id="A0A1F8FR06"/>
<feature type="compositionally biased region" description="Polar residues" evidence="1">
    <location>
        <begin position="49"/>
        <end position="65"/>
    </location>
</feature>